<accession>A0A177CGQ7</accession>
<proteinExistence type="predicted"/>
<evidence type="ECO:0000256" key="1">
    <source>
        <dbReference type="SAM" id="MobiDB-lite"/>
    </source>
</evidence>
<dbReference type="PANTHER" id="PTHR33112:SF10">
    <property type="entry name" value="TOL"/>
    <property type="match status" value="1"/>
</dbReference>
<dbReference type="InterPro" id="IPR000719">
    <property type="entry name" value="Prot_kinase_dom"/>
</dbReference>
<evidence type="ECO:0000313" key="3">
    <source>
        <dbReference type="EMBL" id="OAG06763.1"/>
    </source>
</evidence>
<dbReference type="InterPro" id="IPR010730">
    <property type="entry name" value="HET"/>
</dbReference>
<dbReference type="GO" id="GO:0004672">
    <property type="term" value="F:protein kinase activity"/>
    <property type="evidence" value="ECO:0007669"/>
    <property type="project" value="InterPro"/>
</dbReference>
<sequence>MSGTAEMTRAQEKKSLRNKLKAAMVPKNQSDLQFIPMGVLDKLLDRATVGRALEQCKDKLDIDIALLESFICNKARKIFAILTWADSPQYIQQFFLHNFVDEQLPVRVECNDEDLYDAISFRLGKIEIDQHPFNYHQWTTRNVDLFCDNEQWPFLSPVLDGSQFRYDFHERTRMPFVDERHKSLKESFFSVVEQWRIHRDHVRAPKLVRLPKDPNDHPTVAVKKLKQMTLTDAEVEIVAGTEVQALETMRILNHRHLVKAIAYYTRGKSHCIVFPWAHWGNLRDIWNTNPPKLDENLLRWVFTQLCGLADAIKTLHNSQQDSHGRESLRHGDLKPENILCFEDLDKEPSDDISSSILVIADVGLSRSHDQLTEDRKGATRTKSGTIKYEPPETELQPNEPRSRRYDVWSLGCIYLEFMIWLLYGREELEHFRNDLNTLGENTRFYIVEEDTSTRNRAARLNSVVQKWVDWIKKDKRCSERTAIRRLLDLIVERLLVADVGPVLLPRRPTTFIENDETPSTPSVIVRQATFYHNPSNDSSVRPRATAEELENGLRSILEDADSTMADRIEWLDWSARAQPGPRQYGDHLNASDSVRGLEPLNDDWKYGPDTEMANHVLSDFKTATATGDEPEVSTLCERCNQLPIWLPRHTFSDTLADLRARSPRCNLCRLLQKHVQGHTEGDRQVLQFFRVGSSLTFHDRQSSPIVSLYTFPEGTTLGVEEPSNELQFGIPRLHEPGTSRHLKVLSGWIESCDKGHLCVPKHESFLPTRVLEIGNDSKTVRLYCGARGQTRPGKYFALSHRWGLSPNLEEYYRTCRNNVDQHQRGMNVADFPKTFRDAIEITRALGVPYLWIDSLCIIQDDQEDWETESRLMEQVYSNAYATIAASCATGTYDGFLKPRPSRDCLKIKRGITSAIYVCDAIDDFTRDVENGQLNRRGWVLQERALSRRTIYFADRQTYWECSQGVRCETLTKMNNKKASFLGDASFPDSFKSYVKGTKIELFQSLYEKYSTLDLSYPADRPVAIKSLERRMIRTLNTEGGHGVFDIYLHRCLLWQRAGSSLHRIDALRNGDTPSWSWMGYEGSMRYMTVPFGEVLWAEDIHSPWRSAQDIQNDTINEYLPTRIRIIAQACELTDSCKPADFIMDEPSRSFTRPFKFVIVGIEKLKRPGSSHRLIHGLVVAQIAGKRDDEYERVGVATLEESSVRRSTPSVAIQLV</sequence>
<dbReference type="GeneID" id="28759867"/>
<dbReference type="PROSITE" id="PS50011">
    <property type="entry name" value="PROTEIN_KINASE_DOM"/>
    <property type="match status" value="1"/>
</dbReference>
<dbReference type="Gene3D" id="3.30.200.20">
    <property type="entry name" value="Phosphorylase Kinase, domain 1"/>
    <property type="match status" value="1"/>
</dbReference>
<feature type="domain" description="Protein kinase" evidence="2">
    <location>
        <begin position="178"/>
        <end position="495"/>
    </location>
</feature>
<feature type="region of interest" description="Disordered" evidence="1">
    <location>
        <begin position="370"/>
        <end position="399"/>
    </location>
</feature>
<organism evidence="3 4">
    <name type="scientific">Paraphaeosphaeria sporulosa</name>
    <dbReference type="NCBI Taxonomy" id="1460663"/>
    <lineage>
        <taxon>Eukaryota</taxon>
        <taxon>Fungi</taxon>
        <taxon>Dikarya</taxon>
        <taxon>Ascomycota</taxon>
        <taxon>Pezizomycotina</taxon>
        <taxon>Dothideomycetes</taxon>
        <taxon>Pleosporomycetidae</taxon>
        <taxon>Pleosporales</taxon>
        <taxon>Massarineae</taxon>
        <taxon>Didymosphaeriaceae</taxon>
        <taxon>Paraphaeosphaeria</taxon>
    </lineage>
</organism>
<dbReference type="Proteomes" id="UP000077069">
    <property type="component" value="Unassembled WGS sequence"/>
</dbReference>
<dbReference type="GO" id="GO:0005524">
    <property type="term" value="F:ATP binding"/>
    <property type="evidence" value="ECO:0007669"/>
    <property type="project" value="InterPro"/>
</dbReference>
<evidence type="ECO:0000259" key="2">
    <source>
        <dbReference type="PROSITE" id="PS50011"/>
    </source>
</evidence>
<dbReference type="SUPFAM" id="SSF56112">
    <property type="entry name" value="Protein kinase-like (PK-like)"/>
    <property type="match status" value="1"/>
</dbReference>
<dbReference type="InterPro" id="IPR008271">
    <property type="entry name" value="Ser/Thr_kinase_AS"/>
</dbReference>
<dbReference type="InterPro" id="IPR011009">
    <property type="entry name" value="Kinase-like_dom_sf"/>
</dbReference>
<dbReference type="Gene3D" id="1.10.510.10">
    <property type="entry name" value="Transferase(Phosphotransferase) domain 1"/>
    <property type="match status" value="1"/>
</dbReference>
<dbReference type="EMBL" id="KV441551">
    <property type="protein sequence ID" value="OAG06763.1"/>
    <property type="molecule type" value="Genomic_DNA"/>
</dbReference>
<gene>
    <name evidence="3" type="ORF">CC84DRAFT_1142793</name>
</gene>
<dbReference type="Pfam" id="PF06985">
    <property type="entry name" value="HET"/>
    <property type="match status" value="1"/>
</dbReference>
<dbReference type="InParanoid" id="A0A177CGQ7"/>
<keyword evidence="4" id="KW-1185">Reference proteome</keyword>
<dbReference type="PROSITE" id="PS00108">
    <property type="entry name" value="PROTEIN_KINASE_ST"/>
    <property type="match status" value="1"/>
</dbReference>
<dbReference type="RefSeq" id="XP_018037128.1">
    <property type="nucleotide sequence ID" value="XM_018176381.1"/>
</dbReference>
<reference evidence="3 4" key="1">
    <citation type="submission" date="2016-05" db="EMBL/GenBank/DDBJ databases">
        <title>Comparative analysis of secretome profiles of manganese(II)-oxidizing ascomycete fungi.</title>
        <authorList>
            <consortium name="DOE Joint Genome Institute"/>
            <person name="Zeiner C.A."/>
            <person name="Purvine S.O."/>
            <person name="Zink E.M."/>
            <person name="Wu S."/>
            <person name="Pasa-Tolic L."/>
            <person name="Chaput D.L."/>
            <person name="Haridas S."/>
            <person name="Grigoriev I.V."/>
            <person name="Santelli C.M."/>
            <person name="Hansel C.M."/>
        </authorList>
    </citation>
    <scope>NUCLEOTIDE SEQUENCE [LARGE SCALE GENOMIC DNA]</scope>
    <source>
        <strain evidence="3 4">AP3s5-JAC2a</strain>
    </source>
</reference>
<dbReference type="SMART" id="SM00220">
    <property type="entry name" value="S_TKc"/>
    <property type="match status" value="1"/>
</dbReference>
<name>A0A177CGQ7_9PLEO</name>
<protein>
    <submittedName>
        <fullName evidence="3">HET-domain-containing protein</fullName>
    </submittedName>
</protein>
<dbReference type="CDD" id="cd00180">
    <property type="entry name" value="PKc"/>
    <property type="match status" value="1"/>
</dbReference>
<dbReference type="Pfam" id="PF00069">
    <property type="entry name" value="Pkinase"/>
    <property type="match status" value="1"/>
</dbReference>
<dbReference type="OrthoDB" id="4062651at2759"/>
<evidence type="ECO:0000313" key="4">
    <source>
        <dbReference type="Proteomes" id="UP000077069"/>
    </source>
</evidence>
<dbReference type="STRING" id="1460663.A0A177CGQ7"/>
<dbReference type="AlphaFoldDB" id="A0A177CGQ7"/>
<dbReference type="PANTHER" id="PTHR33112">
    <property type="entry name" value="DOMAIN PROTEIN, PUTATIVE-RELATED"/>
    <property type="match status" value="1"/>
</dbReference>